<feature type="compositionally biased region" description="Acidic residues" evidence="8">
    <location>
        <begin position="730"/>
        <end position="744"/>
    </location>
</feature>
<dbReference type="PANTHER" id="PTHR43289:SF6">
    <property type="entry name" value="SERINE_THREONINE-PROTEIN KINASE NEKL-3"/>
    <property type="match status" value="1"/>
</dbReference>
<evidence type="ECO:0000256" key="4">
    <source>
        <dbReference type="ARBA" id="ARBA00022741"/>
    </source>
</evidence>
<dbReference type="EC" id="2.7.11.1" evidence="1"/>
<dbReference type="SUPFAM" id="SSF56112">
    <property type="entry name" value="Protein kinase-like (PK-like)"/>
    <property type="match status" value="1"/>
</dbReference>
<dbReference type="InterPro" id="IPR000719">
    <property type="entry name" value="Prot_kinase_dom"/>
</dbReference>
<name>A0A5C6XGS3_9DELT</name>
<keyword evidence="4 7" id="KW-0547">Nucleotide-binding</keyword>
<keyword evidence="9" id="KW-0812">Transmembrane</keyword>
<feature type="compositionally biased region" description="Basic and acidic residues" evidence="8">
    <location>
        <begin position="11"/>
        <end position="24"/>
    </location>
</feature>
<evidence type="ECO:0000256" key="7">
    <source>
        <dbReference type="PROSITE-ProRule" id="PRU10141"/>
    </source>
</evidence>
<dbReference type="InterPro" id="IPR011009">
    <property type="entry name" value="Kinase-like_dom_sf"/>
</dbReference>
<keyword evidence="9" id="KW-0472">Membrane</keyword>
<dbReference type="SMART" id="SM00220">
    <property type="entry name" value="S_TKc"/>
    <property type="match status" value="1"/>
</dbReference>
<keyword evidence="2" id="KW-0723">Serine/threonine-protein kinase</keyword>
<evidence type="ECO:0000256" key="5">
    <source>
        <dbReference type="ARBA" id="ARBA00022777"/>
    </source>
</evidence>
<dbReference type="Gene3D" id="3.30.200.20">
    <property type="entry name" value="Phosphorylase Kinase, domain 1"/>
    <property type="match status" value="1"/>
</dbReference>
<keyword evidence="3" id="KW-0808">Transferase</keyword>
<feature type="binding site" evidence="7">
    <location>
        <position position="119"/>
    </location>
    <ligand>
        <name>ATP</name>
        <dbReference type="ChEBI" id="CHEBI:30616"/>
    </ligand>
</feature>
<dbReference type="GO" id="GO:0005524">
    <property type="term" value="F:ATP binding"/>
    <property type="evidence" value="ECO:0007669"/>
    <property type="project" value="UniProtKB-UniRule"/>
</dbReference>
<proteinExistence type="predicted"/>
<keyword evidence="5 11" id="KW-0418">Kinase</keyword>
<evidence type="ECO:0000256" key="2">
    <source>
        <dbReference type="ARBA" id="ARBA00022527"/>
    </source>
</evidence>
<dbReference type="PROSITE" id="PS00108">
    <property type="entry name" value="PROTEIN_KINASE_ST"/>
    <property type="match status" value="1"/>
</dbReference>
<feature type="compositionally biased region" description="Basic and acidic residues" evidence="8">
    <location>
        <begin position="365"/>
        <end position="384"/>
    </location>
</feature>
<evidence type="ECO:0000313" key="12">
    <source>
        <dbReference type="Proteomes" id="UP000321046"/>
    </source>
</evidence>
<evidence type="ECO:0000256" key="3">
    <source>
        <dbReference type="ARBA" id="ARBA00022679"/>
    </source>
</evidence>
<keyword evidence="9" id="KW-1133">Transmembrane helix</keyword>
<dbReference type="RefSeq" id="WP_146974347.1">
    <property type="nucleotide sequence ID" value="NZ_VOSL01000044.1"/>
</dbReference>
<organism evidence="11 12">
    <name type="scientific">Lujinxingia vulgaris</name>
    <dbReference type="NCBI Taxonomy" id="2600176"/>
    <lineage>
        <taxon>Bacteria</taxon>
        <taxon>Deltaproteobacteria</taxon>
        <taxon>Bradymonadales</taxon>
        <taxon>Lujinxingiaceae</taxon>
        <taxon>Lujinxingia</taxon>
    </lineage>
</organism>
<evidence type="ECO:0000313" key="11">
    <source>
        <dbReference type="EMBL" id="TXD36396.1"/>
    </source>
</evidence>
<feature type="region of interest" description="Disordered" evidence="8">
    <location>
        <begin position="363"/>
        <end position="421"/>
    </location>
</feature>
<dbReference type="PROSITE" id="PS00107">
    <property type="entry name" value="PROTEIN_KINASE_ATP"/>
    <property type="match status" value="1"/>
</dbReference>
<dbReference type="Proteomes" id="UP000321046">
    <property type="component" value="Unassembled WGS sequence"/>
</dbReference>
<evidence type="ECO:0000259" key="10">
    <source>
        <dbReference type="PROSITE" id="PS50011"/>
    </source>
</evidence>
<evidence type="ECO:0000256" key="9">
    <source>
        <dbReference type="SAM" id="Phobius"/>
    </source>
</evidence>
<feature type="compositionally biased region" description="Pro residues" evidence="8">
    <location>
        <begin position="619"/>
        <end position="665"/>
    </location>
</feature>
<keyword evidence="6 7" id="KW-0067">ATP-binding</keyword>
<dbReference type="FunFam" id="1.10.510.10:FF:000021">
    <property type="entry name" value="Serine/threonine protein kinase"/>
    <property type="match status" value="1"/>
</dbReference>
<evidence type="ECO:0000256" key="8">
    <source>
        <dbReference type="SAM" id="MobiDB-lite"/>
    </source>
</evidence>
<dbReference type="Pfam" id="PF00069">
    <property type="entry name" value="Pkinase"/>
    <property type="match status" value="1"/>
</dbReference>
<sequence>MSQDDAQNPRPRRDTSPVHDDARESSPLTMPSDKPQEIAAGEARQIVKICKSCMVSQKSGGGYCVKCGAPLVPIRAVKDSCIGDVVGGKFKIIEPIGSGGMGDVYLGLNEKLGQRVAVKFLNQKFTSDERIVLRFLNEARSYCKVNHPNAVTLLEYGQHENGALYLITEFIEGKSLTEVLRNQGPLDRENVVSIGLQVCEVLRAAHAQGVIHRDLKPDNLMLMPARKGRFAVKVLDFGIAKIADDDDAPMTETGSIFGTPEFMSPEQARGDVADPRSDLYALGVMLFFMATGKLPFKGKNKFAILNKQLHDAPPLPSLVRPGVEVDENLEAVILRCLAKAPEDRPADAEALAELLEVVEGGGRVEAPRGAREAGRAAALKRQEAGSRGLAESSQGSESADLHDDGLSGPRIDGELQLESGPVGPVEMALDSDPAPVFRAELASEPSMDGEEAFAFGGTDAPWPRRRRRRQRSPALVAALSTVAVVGLAMGWSIWRNTQAPTDVVAEASAEVGQGQWAGIEAAVGYLIEAGQIEEARQALAAAASDDVRAAALETRINRVANLERQLGAALGARQCDQAREHYEALLAHSPGAATARIEAVEACGEASARRPASTRPAPDQAPKPEPEVSTPPPERAPDSVPPEPASPEPEAPEPQEPTAPEPPASAPAEDDATEVPAEASPDTGPSAVETSPDATPKDDEPAAAPVSEDAANAPDATEAEDARGEGGELTSDDEAAESSEDDAPDAGTSEDGMALPPRQL</sequence>
<feature type="compositionally biased region" description="Low complexity" evidence="8">
    <location>
        <begin position="609"/>
        <end position="618"/>
    </location>
</feature>
<feature type="transmembrane region" description="Helical" evidence="9">
    <location>
        <begin position="474"/>
        <end position="494"/>
    </location>
</feature>
<feature type="region of interest" description="Disordered" evidence="8">
    <location>
        <begin position="1"/>
        <end position="35"/>
    </location>
</feature>
<feature type="domain" description="Protein kinase" evidence="10">
    <location>
        <begin position="90"/>
        <end position="358"/>
    </location>
</feature>
<dbReference type="GO" id="GO:0004674">
    <property type="term" value="F:protein serine/threonine kinase activity"/>
    <property type="evidence" value="ECO:0007669"/>
    <property type="project" value="UniProtKB-KW"/>
</dbReference>
<comment type="caution">
    <text evidence="11">The sequence shown here is derived from an EMBL/GenBank/DDBJ whole genome shotgun (WGS) entry which is preliminary data.</text>
</comment>
<dbReference type="EMBL" id="VOSL01000044">
    <property type="protein sequence ID" value="TXD36396.1"/>
    <property type="molecule type" value="Genomic_DNA"/>
</dbReference>
<reference evidence="11 12" key="1">
    <citation type="submission" date="2019-08" db="EMBL/GenBank/DDBJ databases">
        <title>Bradymonadales sp. TMQ2.</title>
        <authorList>
            <person name="Liang Q."/>
        </authorList>
    </citation>
    <scope>NUCLEOTIDE SEQUENCE [LARGE SCALE GENOMIC DNA]</scope>
    <source>
        <strain evidence="11 12">TMQ2</strain>
    </source>
</reference>
<dbReference type="Gene3D" id="1.10.510.10">
    <property type="entry name" value="Transferase(Phosphotransferase) domain 1"/>
    <property type="match status" value="1"/>
</dbReference>
<dbReference type="InterPro" id="IPR017441">
    <property type="entry name" value="Protein_kinase_ATP_BS"/>
</dbReference>
<accession>A0A5C6XGS3</accession>
<gene>
    <name evidence="11" type="ORF">FRC96_09970</name>
</gene>
<dbReference type="AlphaFoldDB" id="A0A5C6XGS3"/>
<protein>
    <recommendedName>
        <fullName evidence="1">non-specific serine/threonine protein kinase</fullName>
        <ecNumber evidence="1">2.7.11.1</ecNumber>
    </recommendedName>
</protein>
<evidence type="ECO:0000256" key="1">
    <source>
        <dbReference type="ARBA" id="ARBA00012513"/>
    </source>
</evidence>
<dbReference type="PROSITE" id="PS50011">
    <property type="entry name" value="PROTEIN_KINASE_DOM"/>
    <property type="match status" value="1"/>
</dbReference>
<feature type="region of interest" description="Disordered" evidence="8">
    <location>
        <begin position="604"/>
        <end position="760"/>
    </location>
</feature>
<evidence type="ECO:0000256" key="6">
    <source>
        <dbReference type="ARBA" id="ARBA00022840"/>
    </source>
</evidence>
<dbReference type="PANTHER" id="PTHR43289">
    <property type="entry name" value="MITOGEN-ACTIVATED PROTEIN KINASE KINASE KINASE 20-RELATED"/>
    <property type="match status" value="1"/>
</dbReference>
<dbReference type="CDD" id="cd14014">
    <property type="entry name" value="STKc_PknB_like"/>
    <property type="match status" value="1"/>
</dbReference>
<dbReference type="OrthoDB" id="9801841at2"/>
<dbReference type="InterPro" id="IPR008271">
    <property type="entry name" value="Ser/Thr_kinase_AS"/>
</dbReference>